<feature type="compositionally biased region" description="Low complexity" evidence="13">
    <location>
        <begin position="674"/>
        <end position="689"/>
    </location>
</feature>
<comment type="similarity">
    <text evidence="3 12">Belongs to the PP2C family.</text>
</comment>
<dbReference type="InterPro" id="IPR000222">
    <property type="entry name" value="PP2C_BS"/>
</dbReference>
<evidence type="ECO:0000256" key="7">
    <source>
        <dbReference type="ARBA" id="ARBA00022842"/>
    </source>
</evidence>
<evidence type="ECO:0000256" key="8">
    <source>
        <dbReference type="ARBA" id="ARBA00022912"/>
    </source>
</evidence>
<organism evidence="16 17">
    <name type="scientific">Ectocarpus siliculosus</name>
    <name type="common">Brown alga</name>
    <name type="synonym">Conferva siliculosa</name>
    <dbReference type="NCBI Taxonomy" id="2880"/>
    <lineage>
        <taxon>Eukaryota</taxon>
        <taxon>Sar</taxon>
        <taxon>Stramenopiles</taxon>
        <taxon>Ochrophyta</taxon>
        <taxon>PX clade</taxon>
        <taxon>Phaeophyceae</taxon>
        <taxon>Ectocarpales</taxon>
        <taxon>Ectocarpaceae</taxon>
        <taxon>Ectocarpus</taxon>
    </lineage>
</organism>
<accession>D8LHX2</accession>
<dbReference type="PROSITE" id="PS50105">
    <property type="entry name" value="SAM_DOMAIN"/>
    <property type="match status" value="2"/>
</dbReference>
<dbReference type="CDD" id="cd09487">
    <property type="entry name" value="SAM_superfamily"/>
    <property type="match status" value="1"/>
</dbReference>
<evidence type="ECO:0000256" key="1">
    <source>
        <dbReference type="ARBA" id="ARBA00001936"/>
    </source>
</evidence>
<feature type="region of interest" description="Disordered" evidence="13">
    <location>
        <begin position="141"/>
        <end position="175"/>
    </location>
</feature>
<feature type="compositionally biased region" description="Polar residues" evidence="13">
    <location>
        <begin position="221"/>
        <end position="232"/>
    </location>
</feature>
<sequence>MGNALEAPVTEKDTVRFERDARALKAQQGLGDRKDKDTIWIIPGDECSDGIAAAACSMQGWRCSMEDRLCARMDLEGCPLGVRHIFCLFDGHGGDSVAEYCRTYLADRIVQRIREAQALATTSATTTEAATIAQSAQARVPANGAGKEGINEHPGGGGGGRTFGDGERGSDGGTATAAPYMAAGCVRDACREVDAEVKGTFFTPAGRYVAPRVDDPLDPSPKQQPTRTSSSSGGFGEGADQARPMSMEERRLEKAKRKPSTQANKSPARDGDAGARKENGGETNAGFAGGWGDGSGNATDDADGGPTRFSTCGTTTSLIVVVSDAFIICCNTGDSRAVLASEGASRQLSVDHKPDNRAERQRIEAAGGKVEHNRVEGKLAVSRCIGDHPFKSDPNLPLERQMVVCDPEVTVIKRSDEDEFVVMACDGVWDVMGNDEACFFLRKSIQEGNRDLGRILEDMEDVCLAKQSMDNMSVLVIAFKAAWEEGLHLHKSARYILQWGCEEVSRWLATNNFGQYQDDFDKHYIDGVQLLSLTEADLHHKLRLKKVGLRKKLWQKLSPLRSGYLAWSKVELAAWLEHVGLRDFQRAVVEKDIDGRVLSTMTKTEMRLLARNAGLHKGSRRRLYSVIDDLKAGGADGEWVALHGSMLLGARYNDDVNGGDTTGDAWLRSPYPGPSGHDASSTSSSSSCTSHDDCDGSCGGEGGEGNDSNPKRADRGRHNQHDRHSQGQHRHPSGGGEGMVVEPLGGGVNRGEEAPVVVGQSAVPRKGSGMFTLDGKPLQHGLCMYPAFLRCTTHGRSLYPDALPIF</sequence>
<feature type="compositionally biased region" description="Gly residues" evidence="13">
    <location>
        <begin position="733"/>
        <end position="744"/>
    </location>
</feature>
<dbReference type="PANTHER" id="PTHR13832">
    <property type="entry name" value="PROTEIN PHOSPHATASE 2C"/>
    <property type="match status" value="1"/>
</dbReference>
<dbReference type="Pfam" id="PF00536">
    <property type="entry name" value="SAM_1"/>
    <property type="match status" value="1"/>
</dbReference>
<evidence type="ECO:0000256" key="2">
    <source>
        <dbReference type="ARBA" id="ARBA00004170"/>
    </source>
</evidence>
<feature type="domain" description="SAM" evidence="14">
    <location>
        <begin position="567"/>
        <end position="633"/>
    </location>
</feature>
<evidence type="ECO:0000256" key="3">
    <source>
        <dbReference type="ARBA" id="ARBA00006702"/>
    </source>
</evidence>
<dbReference type="InterPro" id="IPR001932">
    <property type="entry name" value="PPM-type_phosphatase-like_dom"/>
</dbReference>
<feature type="domain" description="PPM-type phosphatase" evidence="15">
    <location>
        <begin position="52"/>
        <end position="479"/>
    </location>
</feature>
<feature type="compositionally biased region" description="Gly residues" evidence="13">
    <location>
        <begin position="154"/>
        <end position="163"/>
    </location>
</feature>
<feature type="region of interest" description="Disordered" evidence="13">
    <location>
        <begin position="663"/>
        <end position="744"/>
    </location>
</feature>
<dbReference type="eggNOG" id="KOG0698">
    <property type="taxonomic scope" value="Eukaryota"/>
</dbReference>
<proteinExistence type="inferred from homology"/>
<dbReference type="SUPFAM" id="SSF47769">
    <property type="entry name" value="SAM/Pointed domain"/>
    <property type="match status" value="2"/>
</dbReference>
<evidence type="ECO:0000256" key="6">
    <source>
        <dbReference type="ARBA" id="ARBA00022801"/>
    </source>
</evidence>
<dbReference type="InterPro" id="IPR013761">
    <property type="entry name" value="SAM/pointed_sf"/>
</dbReference>
<keyword evidence="8 12" id="KW-0904">Protein phosphatase</keyword>
<keyword evidence="7" id="KW-0460">Magnesium</keyword>
<dbReference type="PANTHER" id="PTHR13832:SF803">
    <property type="entry name" value="PROTEIN PHOSPHATASE 1G"/>
    <property type="match status" value="1"/>
</dbReference>
<comment type="subcellular location">
    <subcellularLocation>
        <location evidence="2">Membrane</location>
        <topology evidence="2">Peripheral membrane protein</topology>
    </subcellularLocation>
</comment>
<evidence type="ECO:0000259" key="14">
    <source>
        <dbReference type="PROSITE" id="PS50105"/>
    </source>
</evidence>
<evidence type="ECO:0000256" key="10">
    <source>
        <dbReference type="ARBA" id="ARBA00047761"/>
    </source>
</evidence>
<dbReference type="PROSITE" id="PS01032">
    <property type="entry name" value="PPM_1"/>
    <property type="match status" value="1"/>
</dbReference>
<dbReference type="GO" id="GO:0046872">
    <property type="term" value="F:metal ion binding"/>
    <property type="evidence" value="ECO:0007669"/>
    <property type="project" value="UniProtKB-KW"/>
</dbReference>
<dbReference type="CDD" id="cd00143">
    <property type="entry name" value="PP2Cc"/>
    <property type="match status" value="1"/>
</dbReference>
<dbReference type="STRING" id="2880.D8LHX2"/>
<reference evidence="16 17" key="1">
    <citation type="journal article" date="2010" name="Nature">
        <title>The Ectocarpus genome and the independent evolution of multicellularity in brown algae.</title>
        <authorList>
            <person name="Cock J.M."/>
            <person name="Sterck L."/>
            <person name="Rouze P."/>
            <person name="Scornet D."/>
            <person name="Allen A.E."/>
            <person name="Amoutzias G."/>
            <person name="Anthouard V."/>
            <person name="Artiguenave F."/>
            <person name="Aury J.M."/>
            <person name="Badger J.H."/>
            <person name="Beszteri B."/>
            <person name="Billiau K."/>
            <person name="Bonnet E."/>
            <person name="Bothwell J.H."/>
            <person name="Bowler C."/>
            <person name="Boyen C."/>
            <person name="Brownlee C."/>
            <person name="Carrano C.J."/>
            <person name="Charrier B."/>
            <person name="Cho G.Y."/>
            <person name="Coelho S.M."/>
            <person name="Collen J."/>
            <person name="Corre E."/>
            <person name="Da Silva C."/>
            <person name="Delage L."/>
            <person name="Delaroque N."/>
            <person name="Dittami S.M."/>
            <person name="Doulbeau S."/>
            <person name="Elias M."/>
            <person name="Farnham G."/>
            <person name="Gachon C.M."/>
            <person name="Gschloessl B."/>
            <person name="Heesch S."/>
            <person name="Jabbari K."/>
            <person name="Jubin C."/>
            <person name="Kawai H."/>
            <person name="Kimura K."/>
            <person name="Kloareg B."/>
            <person name="Kupper F.C."/>
            <person name="Lang D."/>
            <person name="Le Bail A."/>
            <person name="Leblanc C."/>
            <person name="Lerouge P."/>
            <person name="Lohr M."/>
            <person name="Lopez P.J."/>
            <person name="Martens C."/>
            <person name="Maumus F."/>
            <person name="Michel G."/>
            <person name="Miranda-Saavedra D."/>
            <person name="Morales J."/>
            <person name="Moreau H."/>
            <person name="Motomura T."/>
            <person name="Nagasato C."/>
            <person name="Napoli C.A."/>
            <person name="Nelson D.R."/>
            <person name="Nyvall-Collen P."/>
            <person name="Peters A.F."/>
            <person name="Pommier C."/>
            <person name="Potin P."/>
            <person name="Poulain J."/>
            <person name="Quesneville H."/>
            <person name="Read B."/>
            <person name="Rensing S.A."/>
            <person name="Ritter A."/>
            <person name="Rousvoal S."/>
            <person name="Samanta M."/>
            <person name="Samson G."/>
            <person name="Schroeder D.C."/>
            <person name="Segurens B."/>
            <person name="Strittmatter M."/>
            <person name="Tonon T."/>
            <person name="Tregear J.W."/>
            <person name="Valentin K."/>
            <person name="von Dassow P."/>
            <person name="Yamagishi T."/>
            <person name="Van de Peer Y."/>
            <person name="Wincker P."/>
        </authorList>
    </citation>
    <scope>NUCLEOTIDE SEQUENCE [LARGE SCALE GENOMIC DNA]</scope>
    <source>
        <strain evidence="17">Ec32 / CCAP1310/4</strain>
    </source>
</reference>
<dbReference type="PROSITE" id="PS51746">
    <property type="entry name" value="PPM_2"/>
    <property type="match status" value="1"/>
</dbReference>
<evidence type="ECO:0000313" key="17">
    <source>
        <dbReference type="Proteomes" id="UP000002630"/>
    </source>
</evidence>
<evidence type="ECO:0000259" key="15">
    <source>
        <dbReference type="PROSITE" id="PS51746"/>
    </source>
</evidence>
<feature type="compositionally biased region" description="Basic and acidic residues" evidence="13">
    <location>
        <begin position="267"/>
        <end position="280"/>
    </location>
</feature>
<dbReference type="SMART" id="SM00454">
    <property type="entry name" value="SAM"/>
    <property type="match status" value="2"/>
</dbReference>
<dbReference type="InterPro" id="IPR001660">
    <property type="entry name" value="SAM"/>
</dbReference>
<comment type="catalytic activity">
    <reaction evidence="10">
        <text>O-phospho-L-seryl-[protein] + H2O = L-seryl-[protein] + phosphate</text>
        <dbReference type="Rhea" id="RHEA:20629"/>
        <dbReference type="Rhea" id="RHEA-COMP:9863"/>
        <dbReference type="Rhea" id="RHEA-COMP:11604"/>
        <dbReference type="ChEBI" id="CHEBI:15377"/>
        <dbReference type="ChEBI" id="CHEBI:29999"/>
        <dbReference type="ChEBI" id="CHEBI:43474"/>
        <dbReference type="ChEBI" id="CHEBI:83421"/>
        <dbReference type="EC" id="3.1.3.16"/>
    </reaction>
</comment>
<dbReference type="OrthoDB" id="10264738at2759"/>
<dbReference type="InParanoid" id="D8LHX2"/>
<keyword evidence="6 12" id="KW-0378">Hydrolase</keyword>
<dbReference type="GO" id="GO:0016020">
    <property type="term" value="C:membrane"/>
    <property type="evidence" value="ECO:0007669"/>
    <property type="project" value="UniProtKB-SubCell"/>
</dbReference>
<dbReference type="SMART" id="SM00332">
    <property type="entry name" value="PP2Cc"/>
    <property type="match status" value="1"/>
</dbReference>
<dbReference type="Pfam" id="PF00481">
    <property type="entry name" value="PP2C"/>
    <property type="match status" value="2"/>
</dbReference>
<comment type="catalytic activity">
    <reaction evidence="11">
        <text>O-phospho-L-threonyl-[protein] + H2O = L-threonyl-[protein] + phosphate</text>
        <dbReference type="Rhea" id="RHEA:47004"/>
        <dbReference type="Rhea" id="RHEA-COMP:11060"/>
        <dbReference type="Rhea" id="RHEA-COMP:11605"/>
        <dbReference type="ChEBI" id="CHEBI:15377"/>
        <dbReference type="ChEBI" id="CHEBI:30013"/>
        <dbReference type="ChEBI" id="CHEBI:43474"/>
        <dbReference type="ChEBI" id="CHEBI:61977"/>
        <dbReference type="EC" id="3.1.3.16"/>
    </reaction>
</comment>
<evidence type="ECO:0000256" key="11">
    <source>
        <dbReference type="ARBA" id="ARBA00048336"/>
    </source>
</evidence>
<keyword evidence="9" id="KW-0464">Manganese</keyword>
<feature type="domain" description="SAM" evidence="14">
    <location>
        <begin position="499"/>
        <end position="563"/>
    </location>
</feature>
<dbReference type="Gene3D" id="1.10.150.50">
    <property type="entry name" value="Transcription Factor, Ets-1"/>
    <property type="match status" value="2"/>
</dbReference>
<dbReference type="InterPro" id="IPR015655">
    <property type="entry name" value="PP2C"/>
</dbReference>
<evidence type="ECO:0000256" key="4">
    <source>
        <dbReference type="ARBA" id="ARBA00013081"/>
    </source>
</evidence>
<dbReference type="Proteomes" id="UP000002630">
    <property type="component" value="Linkage Group LG13"/>
</dbReference>
<keyword evidence="5" id="KW-0479">Metal-binding</keyword>
<feature type="compositionally biased region" description="Basic and acidic residues" evidence="13">
    <location>
        <begin position="709"/>
        <end position="725"/>
    </location>
</feature>
<dbReference type="GO" id="GO:0004722">
    <property type="term" value="F:protein serine/threonine phosphatase activity"/>
    <property type="evidence" value="ECO:0007669"/>
    <property type="project" value="UniProtKB-EC"/>
</dbReference>
<evidence type="ECO:0000256" key="12">
    <source>
        <dbReference type="RuleBase" id="RU003465"/>
    </source>
</evidence>
<protein>
    <recommendedName>
        <fullName evidence="4">protein-serine/threonine phosphatase</fullName>
        <ecNumber evidence="4">3.1.3.16</ecNumber>
    </recommendedName>
</protein>
<gene>
    <name evidence="16" type="primary">PP2C</name>
    <name evidence="16" type="ORF">Esi_0020_0111</name>
</gene>
<feature type="region of interest" description="Disordered" evidence="13">
    <location>
        <begin position="209"/>
        <end position="302"/>
    </location>
</feature>
<evidence type="ECO:0000256" key="9">
    <source>
        <dbReference type="ARBA" id="ARBA00023211"/>
    </source>
</evidence>
<comment type="cofactor">
    <cofactor evidence="1">
        <name>Mn(2+)</name>
        <dbReference type="ChEBI" id="CHEBI:29035"/>
    </cofactor>
</comment>
<evidence type="ECO:0000313" key="16">
    <source>
        <dbReference type="EMBL" id="CBN74403.1"/>
    </source>
</evidence>
<evidence type="ECO:0000256" key="5">
    <source>
        <dbReference type="ARBA" id="ARBA00022723"/>
    </source>
</evidence>
<dbReference type="EMBL" id="FN649738">
    <property type="protein sequence ID" value="CBN74403.1"/>
    <property type="molecule type" value="Genomic_DNA"/>
</dbReference>
<name>D8LHX2_ECTSI</name>
<keyword evidence="17" id="KW-1185">Reference proteome</keyword>
<dbReference type="EMBL" id="FN648376">
    <property type="protein sequence ID" value="CBN74403.1"/>
    <property type="molecule type" value="Genomic_DNA"/>
</dbReference>
<dbReference type="Gene3D" id="3.60.40.10">
    <property type="entry name" value="PPM-type phosphatase domain"/>
    <property type="match status" value="1"/>
</dbReference>
<evidence type="ECO:0000256" key="13">
    <source>
        <dbReference type="SAM" id="MobiDB-lite"/>
    </source>
</evidence>
<dbReference type="AlphaFoldDB" id="D8LHX2"/>
<dbReference type="SUPFAM" id="SSF81606">
    <property type="entry name" value="PP2C-like"/>
    <property type="match status" value="1"/>
</dbReference>
<dbReference type="EC" id="3.1.3.16" evidence="4"/>
<dbReference type="InterPro" id="IPR036457">
    <property type="entry name" value="PPM-type-like_dom_sf"/>
</dbReference>